<dbReference type="Proteomes" id="UP000002648">
    <property type="component" value="Unassembled WGS sequence"/>
</dbReference>
<evidence type="ECO:0000313" key="2">
    <source>
        <dbReference type="Proteomes" id="UP000002648"/>
    </source>
</evidence>
<proteinExistence type="predicted"/>
<keyword evidence="2" id="KW-1185">Reference proteome</keyword>
<feature type="non-terminal residue" evidence="1">
    <location>
        <position position="1"/>
    </location>
</feature>
<protein>
    <submittedName>
        <fullName evidence="1">Uncharacterized protein</fullName>
    </submittedName>
</protein>
<reference evidence="1 2" key="1">
    <citation type="submission" date="2012-03" db="EMBL/GenBank/DDBJ databases">
        <title>The Genome Sequence of Bartonella taylorii 8TBB.</title>
        <authorList>
            <consortium name="The Broad Institute Genome Sequencing Platform"/>
            <consortium name="The Broad Institute Genome Sequencing Center for Infectious Disease"/>
            <person name="Feldgarden M."/>
            <person name="Kirby J."/>
            <person name="Kosoy M."/>
            <person name="Birtles R."/>
            <person name="Probert W.S."/>
            <person name="Chiaraviglio L."/>
            <person name="Young S.K."/>
            <person name="Zeng Q."/>
            <person name="Gargeya S."/>
            <person name="Fitzgerald M."/>
            <person name="Haas B."/>
            <person name="Abouelleil A."/>
            <person name="Alvarado L."/>
            <person name="Arachchi H.M."/>
            <person name="Berlin A."/>
            <person name="Chapman S.B."/>
            <person name="Gearin G."/>
            <person name="Goldberg J."/>
            <person name="Griggs A."/>
            <person name="Gujja S."/>
            <person name="Hansen M."/>
            <person name="Heiman D."/>
            <person name="Howarth C."/>
            <person name="Larimer J."/>
            <person name="Lui A."/>
            <person name="MacDonald P.J.P."/>
            <person name="McCowen C."/>
            <person name="Montmayeur A."/>
            <person name="Murphy C."/>
            <person name="Neiman D."/>
            <person name="Pearson M."/>
            <person name="Priest M."/>
            <person name="Roberts A."/>
            <person name="Saif S."/>
            <person name="Shea T."/>
            <person name="Sisk P."/>
            <person name="Stolte C."/>
            <person name="Sykes S."/>
            <person name="Wortman J."/>
            <person name="Nusbaum C."/>
            <person name="Birren B."/>
        </authorList>
    </citation>
    <scope>NUCLEOTIDE SEQUENCE [LARGE SCALE GENOMIC DNA]</scope>
    <source>
        <strain evidence="1 2">8TBB</strain>
    </source>
</reference>
<dbReference type="EMBL" id="AIMD01000007">
    <property type="protein sequence ID" value="EJF97695.1"/>
    <property type="molecule type" value="Genomic_DNA"/>
</dbReference>
<organism evidence="1 2">
    <name type="scientific">Bartonella taylorii 8TBB</name>
    <dbReference type="NCBI Taxonomy" id="1094560"/>
    <lineage>
        <taxon>Bacteria</taxon>
        <taxon>Pseudomonadati</taxon>
        <taxon>Pseudomonadota</taxon>
        <taxon>Alphaproteobacteria</taxon>
        <taxon>Hyphomicrobiales</taxon>
        <taxon>Bartonellaceae</taxon>
        <taxon>Bartonella</taxon>
    </lineage>
</organism>
<accession>A0A9P2W3I6</accession>
<gene>
    <name evidence="1" type="ORF">ME9_00179</name>
</gene>
<sequence length="35" mass="4298">YTIIIFTYIAKKKNSYLFMDNFNENTKHKTIIKKK</sequence>
<dbReference type="AlphaFoldDB" id="A0A9P2W3I6"/>
<comment type="caution">
    <text evidence="1">The sequence shown here is derived from an EMBL/GenBank/DDBJ whole genome shotgun (WGS) entry which is preliminary data.</text>
</comment>
<evidence type="ECO:0000313" key="1">
    <source>
        <dbReference type="EMBL" id="EJF97695.1"/>
    </source>
</evidence>
<name>A0A9P2W3I6_BARTA</name>